<feature type="compositionally biased region" description="Polar residues" evidence="2">
    <location>
        <begin position="1"/>
        <end position="10"/>
    </location>
</feature>
<comment type="similarity">
    <text evidence="1">Belongs to the asp23 family.</text>
</comment>
<dbReference type="InterPro" id="IPR005531">
    <property type="entry name" value="Asp23"/>
</dbReference>
<dbReference type="PANTHER" id="PTHR34297:SF3">
    <property type="entry name" value="ALKALINE SHOCK PROTEIN 23"/>
    <property type="match status" value="1"/>
</dbReference>
<evidence type="ECO:0000313" key="3">
    <source>
        <dbReference type="EMBL" id="BDZ51373.1"/>
    </source>
</evidence>
<protein>
    <recommendedName>
        <fullName evidence="5">Asp23/Gls24 family envelope stress response protein</fullName>
    </recommendedName>
</protein>
<dbReference type="Pfam" id="PF03780">
    <property type="entry name" value="Asp23"/>
    <property type="match status" value="1"/>
</dbReference>
<dbReference type="RefSeq" id="WP_350271576.1">
    <property type="nucleotide sequence ID" value="NZ_AP027732.1"/>
</dbReference>
<evidence type="ECO:0000256" key="1">
    <source>
        <dbReference type="ARBA" id="ARBA00005721"/>
    </source>
</evidence>
<accession>A0ABM8GSU4</accession>
<reference evidence="4" key="1">
    <citation type="journal article" date="2019" name="Int. J. Syst. Evol. Microbiol.">
        <title>The Global Catalogue of Microorganisms (GCM) 10K type strain sequencing project: providing services to taxonomists for standard genome sequencing and annotation.</title>
        <authorList>
            <consortium name="The Broad Institute Genomics Platform"/>
            <consortium name="The Broad Institute Genome Sequencing Center for Infectious Disease"/>
            <person name="Wu L."/>
            <person name="Ma J."/>
        </authorList>
    </citation>
    <scope>NUCLEOTIDE SEQUENCE [LARGE SCALE GENOMIC DNA]</scope>
    <source>
        <strain evidence="4">NBRC 108728</strain>
    </source>
</reference>
<organism evidence="3 4">
    <name type="scientific">Frondihabitans sucicola</name>
    <dbReference type="NCBI Taxonomy" id="1268041"/>
    <lineage>
        <taxon>Bacteria</taxon>
        <taxon>Bacillati</taxon>
        <taxon>Actinomycetota</taxon>
        <taxon>Actinomycetes</taxon>
        <taxon>Micrococcales</taxon>
        <taxon>Microbacteriaceae</taxon>
        <taxon>Frondihabitans</taxon>
    </lineage>
</organism>
<dbReference type="Proteomes" id="UP001321486">
    <property type="component" value="Chromosome"/>
</dbReference>
<dbReference type="EMBL" id="AP027732">
    <property type="protein sequence ID" value="BDZ51373.1"/>
    <property type="molecule type" value="Genomic_DNA"/>
</dbReference>
<evidence type="ECO:0000256" key="2">
    <source>
        <dbReference type="SAM" id="MobiDB-lite"/>
    </source>
</evidence>
<evidence type="ECO:0008006" key="5">
    <source>
        <dbReference type="Google" id="ProtNLM"/>
    </source>
</evidence>
<keyword evidence="4" id="KW-1185">Reference proteome</keyword>
<feature type="region of interest" description="Disordered" evidence="2">
    <location>
        <begin position="1"/>
        <end position="22"/>
    </location>
</feature>
<gene>
    <name evidence="3" type="ORF">GCM10025867_36140</name>
</gene>
<proteinExistence type="inferred from homology"/>
<dbReference type="PANTHER" id="PTHR34297">
    <property type="entry name" value="HYPOTHETICAL CYTOSOLIC PROTEIN-RELATED"/>
    <property type="match status" value="1"/>
</dbReference>
<evidence type="ECO:0000313" key="4">
    <source>
        <dbReference type="Proteomes" id="UP001321486"/>
    </source>
</evidence>
<name>A0ABM8GSU4_9MICO</name>
<sequence length="209" mass="21202">MANITPNTTPHPDHPVGDTSAPVASLGAATANVDDGKTVIQENVIAKIAGIAAREVAGVYALGGGVARAFGVLRDATNNTDLTQGVTVEVGENSVRAELTIVVLYPTRIHRVAAEVRGAVIAAITELAGMDVVEVDVTVSDVHIPSDDDEAPTATGQVAAKVDGAKAAVDSSLEDAKATATDKLDEAKTVVADKVDDAKTSVADAADQI</sequence>